<proteinExistence type="predicted"/>
<evidence type="ECO:0000259" key="2">
    <source>
        <dbReference type="PROSITE" id="PS50048"/>
    </source>
</evidence>
<dbReference type="SMART" id="SM00066">
    <property type="entry name" value="GAL4"/>
    <property type="match status" value="1"/>
</dbReference>
<protein>
    <recommendedName>
        <fullName evidence="2">Zn(2)-C6 fungal-type domain-containing protein</fullName>
    </recommendedName>
</protein>
<dbReference type="STRING" id="5539.A0A3E2HFB0"/>
<reference evidence="3 4" key="1">
    <citation type="submission" date="2018-05" db="EMBL/GenBank/DDBJ databases">
        <title>Draft genome sequence of Scytalidium lignicola DSM 105466, a ubiquitous saprotrophic fungus.</title>
        <authorList>
            <person name="Buettner E."/>
            <person name="Gebauer A.M."/>
            <person name="Hofrichter M."/>
            <person name="Liers C."/>
            <person name="Kellner H."/>
        </authorList>
    </citation>
    <scope>NUCLEOTIDE SEQUENCE [LARGE SCALE GENOMIC DNA]</scope>
    <source>
        <strain evidence="3 4">DSM 105466</strain>
    </source>
</reference>
<sequence>MGNIPGSSKRCKECRIRRVKCGLEQPSCTRCLKSGIRCSGPTTGPTFIRRDASNIQTESDREILISAIRNKSAPPTRLRLQDTSRAINGTAPLCLPRPTDPLSSLCSFSIWMDLYRSVVDDYALLSRDQNSNREGAIQSSVSKCATEILQLAFRNRALDASLFASSVMYMSVVQGDAGLQEVALSSYSTALRYFRSEVVRDCESQAGQMKQKRLLMSINMALLFFEWLAYGPTGSGYTGHFNGALSIIQNSDPKIFQSPLTRSIFTTVRCIALWHGFKERKAVFLASEPWITVPYEKLVKDFRELLFDDLLRIPGLLQSADRIKILHAMEQYTTPDLPSQLYCRLGSHYCDESIKFLQTCDSVARNLNAWLDLLHQSQKGPIWWYTNTSNLSKQTHSTGEISTEAANSQDCSFIRFSSPGISGLMEIYWAGFLELSRTIFEIRNLLANNTHHVACLSVLGSHSPSLLMDESRSSKLALRICQNAIELSLSVEGSSIAYHAVTLADDYFRQLLQSNSPLDENTTPPSHRLKRYEVARIGLECSLLSIHPQSGPVAAGLIKHERVESEALPGRGHAEICTSYSPAYEAYNTDANISSSTFYRWRVDPEELSQLRRDGQRPVCQNCLRGDRTCVSENAGIKFVIHTTDPAPTKLNLSSEESCGLQTFTTSPKLSASIFTRGEYPESVVYNLILSDPRSALDNQDIAKIFRHYIDVLAPWYDLNDSDNSFGIIVPSHALDNPILFKALIAFSAHHRSMVTGEAHGLGLTFHAACVEDLLKVMDNFQLRLRADYLAATYLLRSYEILTGDSRKEQKHLLGAYLFSTREPIDMNKSGLAQAGAWNYLGEEITVALECQRPTRIGIDFDFDATEHYTDKNHSLQQRQKEWQSLRKQLAIWKEHLPTSFELYSTAAKLDNPFPSLWLLQPWHVAGQQYCAITEILLAIYDPFSPVDQEFVLNQTLKVCGLAYTNDSIAARVNTFGPLAFCGRYLTSSLHREGLKSMLREFAKPTAWPVHCIINDLEEYWSLES</sequence>
<dbReference type="PANTHER" id="PTHR38111:SF9">
    <property type="entry name" value="ZN(2)-C6 FUNGAL-TYPE DOMAIN-CONTAINING PROTEIN"/>
    <property type="match status" value="1"/>
</dbReference>
<dbReference type="GO" id="GO:0008270">
    <property type="term" value="F:zinc ion binding"/>
    <property type="evidence" value="ECO:0007669"/>
    <property type="project" value="InterPro"/>
</dbReference>
<evidence type="ECO:0000256" key="1">
    <source>
        <dbReference type="ARBA" id="ARBA00023242"/>
    </source>
</evidence>
<feature type="domain" description="Zn(2)-C6 fungal-type" evidence="2">
    <location>
        <begin position="10"/>
        <end position="39"/>
    </location>
</feature>
<dbReference type="AlphaFoldDB" id="A0A3E2HFB0"/>
<dbReference type="Pfam" id="PF11951">
    <property type="entry name" value="Fungal_trans_2"/>
    <property type="match status" value="1"/>
</dbReference>
<dbReference type="EMBL" id="NCSJ02000061">
    <property type="protein sequence ID" value="RFU32106.1"/>
    <property type="molecule type" value="Genomic_DNA"/>
</dbReference>
<comment type="caution">
    <text evidence="3">The sequence shown here is derived from an EMBL/GenBank/DDBJ whole genome shotgun (WGS) entry which is preliminary data.</text>
</comment>
<dbReference type="PROSITE" id="PS50048">
    <property type="entry name" value="ZN2_CY6_FUNGAL_2"/>
    <property type="match status" value="1"/>
</dbReference>
<dbReference type="PANTHER" id="PTHR38111">
    <property type="entry name" value="ZN(2)-C6 FUNGAL-TYPE DOMAIN-CONTAINING PROTEIN-RELATED"/>
    <property type="match status" value="1"/>
</dbReference>
<feature type="non-terminal residue" evidence="3">
    <location>
        <position position="1025"/>
    </location>
</feature>
<feature type="non-terminal residue" evidence="3">
    <location>
        <position position="1"/>
    </location>
</feature>
<dbReference type="CDD" id="cd00067">
    <property type="entry name" value="GAL4"/>
    <property type="match status" value="1"/>
</dbReference>
<gene>
    <name evidence="3" type="ORF">B7463_g4227</name>
</gene>
<name>A0A3E2HFB0_SCYLI</name>
<dbReference type="Proteomes" id="UP000258309">
    <property type="component" value="Unassembled WGS sequence"/>
</dbReference>
<dbReference type="InterPro" id="IPR036864">
    <property type="entry name" value="Zn2-C6_fun-type_DNA-bd_sf"/>
</dbReference>
<dbReference type="InterPro" id="IPR021858">
    <property type="entry name" value="Fun_TF"/>
</dbReference>
<dbReference type="GO" id="GO:0000981">
    <property type="term" value="F:DNA-binding transcription factor activity, RNA polymerase II-specific"/>
    <property type="evidence" value="ECO:0007669"/>
    <property type="project" value="InterPro"/>
</dbReference>
<dbReference type="InterPro" id="IPR001138">
    <property type="entry name" value="Zn2Cys6_DnaBD"/>
</dbReference>
<keyword evidence="4" id="KW-1185">Reference proteome</keyword>
<dbReference type="Pfam" id="PF00172">
    <property type="entry name" value="Zn_clus"/>
    <property type="match status" value="1"/>
</dbReference>
<dbReference type="InterPro" id="IPR053178">
    <property type="entry name" value="Osmoadaptation_assoc"/>
</dbReference>
<organism evidence="3 4">
    <name type="scientific">Scytalidium lignicola</name>
    <name type="common">Hyphomycete</name>
    <dbReference type="NCBI Taxonomy" id="5539"/>
    <lineage>
        <taxon>Eukaryota</taxon>
        <taxon>Fungi</taxon>
        <taxon>Dikarya</taxon>
        <taxon>Ascomycota</taxon>
        <taxon>Pezizomycotina</taxon>
        <taxon>Leotiomycetes</taxon>
        <taxon>Leotiomycetes incertae sedis</taxon>
        <taxon>Scytalidium</taxon>
    </lineage>
</organism>
<dbReference type="OrthoDB" id="407832at2759"/>
<dbReference type="SUPFAM" id="SSF57701">
    <property type="entry name" value="Zn2/Cys6 DNA-binding domain"/>
    <property type="match status" value="1"/>
</dbReference>
<evidence type="ECO:0000313" key="3">
    <source>
        <dbReference type="EMBL" id="RFU32106.1"/>
    </source>
</evidence>
<dbReference type="Gene3D" id="4.10.240.10">
    <property type="entry name" value="Zn(2)-C6 fungal-type DNA-binding domain"/>
    <property type="match status" value="1"/>
</dbReference>
<evidence type="ECO:0000313" key="4">
    <source>
        <dbReference type="Proteomes" id="UP000258309"/>
    </source>
</evidence>
<keyword evidence="1" id="KW-0539">Nucleus</keyword>
<accession>A0A3E2HFB0</accession>